<evidence type="ECO:0000313" key="2">
    <source>
        <dbReference type="EMBL" id="SSX26597.1"/>
    </source>
</evidence>
<name>A0A336MDY2_CULSO</name>
<dbReference type="AlphaFoldDB" id="A0A336MDY2"/>
<organism evidence="2">
    <name type="scientific">Culicoides sonorensis</name>
    <name type="common">Biting midge</name>
    <dbReference type="NCBI Taxonomy" id="179676"/>
    <lineage>
        <taxon>Eukaryota</taxon>
        <taxon>Metazoa</taxon>
        <taxon>Ecdysozoa</taxon>
        <taxon>Arthropoda</taxon>
        <taxon>Hexapoda</taxon>
        <taxon>Insecta</taxon>
        <taxon>Pterygota</taxon>
        <taxon>Neoptera</taxon>
        <taxon>Endopterygota</taxon>
        <taxon>Diptera</taxon>
        <taxon>Nematocera</taxon>
        <taxon>Chironomoidea</taxon>
        <taxon>Ceratopogonidae</taxon>
        <taxon>Ceratopogoninae</taxon>
        <taxon>Culicoides</taxon>
        <taxon>Monoculicoides</taxon>
    </lineage>
</organism>
<keyword evidence="1" id="KW-1133">Transmembrane helix</keyword>
<protein>
    <submittedName>
        <fullName evidence="2">CSON013604 protein</fullName>
    </submittedName>
</protein>
<dbReference type="EMBL" id="UFQT01000690">
    <property type="protein sequence ID" value="SSX26597.1"/>
    <property type="molecule type" value="Genomic_DNA"/>
</dbReference>
<dbReference type="VEuPathDB" id="VectorBase:CSON013604"/>
<keyword evidence="1" id="KW-0472">Membrane</keyword>
<sequence>MFVPAFMVASQVGWYMLALKLVSTLAIKALLVAKLAFFVAALITIKKLILEPMHVSSPITPFYDHVDPYIVPFDFSTLGHQDFHPLSIAHLGHSETPLASASVLHQSNHIPVEGSTIALNESRSGDSTTASSLSQTKSNKRTDFLQGKYIKCD</sequence>
<accession>A0A336MDY2</accession>
<feature type="transmembrane region" description="Helical" evidence="1">
    <location>
        <begin position="12"/>
        <end position="45"/>
    </location>
</feature>
<evidence type="ECO:0000256" key="1">
    <source>
        <dbReference type="SAM" id="Phobius"/>
    </source>
</evidence>
<reference evidence="2" key="1">
    <citation type="submission" date="2018-07" db="EMBL/GenBank/DDBJ databases">
        <authorList>
            <person name="Quirk P.G."/>
            <person name="Krulwich T.A."/>
        </authorList>
    </citation>
    <scope>NUCLEOTIDE SEQUENCE</scope>
</reference>
<gene>
    <name evidence="2" type="primary">CSON013604</name>
</gene>
<proteinExistence type="predicted"/>
<keyword evidence="1" id="KW-0812">Transmembrane</keyword>